<evidence type="ECO:0000313" key="4">
    <source>
        <dbReference type="Proteomes" id="UP000031186"/>
    </source>
</evidence>
<dbReference type="PANTHER" id="PTHR35596">
    <property type="entry name" value="DUF2263 DOMAIN-CONTAINING PROTEIN"/>
    <property type="match status" value="1"/>
</dbReference>
<feature type="domain" description="Microbial-type PARG catalytic" evidence="2">
    <location>
        <begin position="66"/>
        <end position="180"/>
    </location>
</feature>
<reference evidence="3 4" key="1">
    <citation type="journal article" date="2014" name="Proc. Natl. Acad. Sci. U.S.A.">
        <title>Trajectory and genomic determinants of fungal-pathogen speciation and host adaptation.</title>
        <authorList>
            <person name="Hu X."/>
            <person name="Xiao G."/>
            <person name="Zheng P."/>
            <person name="Shang Y."/>
            <person name="Su Y."/>
            <person name="Zhang X."/>
            <person name="Liu X."/>
            <person name="Zhan S."/>
            <person name="St Leger R.J."/>
            <person name="Wang C."/>
        </authorList>
    </citation>
    <scope>NUCLEOTIDE SEQUENCE [LARGE SCALE GENOMIC DNA]</scope>
    <source>
        <strain evidence="3 4">ARSEF 549</strain>
    </source>
</reference>
<dbReference type="NCBIfam" id="TIGR02452">
    <property type="entry name" value="TIGR02452 family protein"/>
    <property type="match status" value="1"/>
</dbReference>
<gene>
    <name evidence="3" type="ORF">MAN_07612</name>
</gene>
<protein>
    <submittedName>
        <fullName evidence="3">Mitochondrial chaperone BCS1</fullName>
    </submittedName>
</protein>
<dbReference type="EMBL" id="AZNF01000010">
    <property type="protein sequence ID" value="KID63411.1"/>
    <property type="molecule type" value="Genomic_DNA"/>
</dbReference>
<dbReference type="OrthoDB" id="9985428at2759"/>
<dbReference type="AlphaFoldDB" id="A0A0B4FC03"/>
<dbReference type="Proteomes" id="UP000031186">
    <property type="component" value="Unassembled WGS sequence"/>
</dbReference>
<dbReference type="VEuPathDB" id="FungiDB:MAN_07612"/>
<dbReference type="PANTHER" id="PTHR35596:SF1">
    <property type="entry name" value="MICROBIAL-TYPE PARG CATALYTIC DOMAIN-CONTAINING PROTEIN"/>
    <property type="match status" value="1"/>
</dbReference>
<dbReference type="InterPro" id="IPR012664">
    <property type="entry name" value="CHP02452"/>
</dbReference>
<dbReference type="InterPro" id="IPR019261">
    <property type="entry name" value="PARG_cat_microbial"/>
</dbReference>
<keyword evidence="4" id="KW-1185">Reference proteome</keyword>
<dbReference type="HOGENOM" id="CLU_024412_0_0_1"/>
<organism evidence="3 4">
    <name type="scientific">Metarhizium anisopliae (strain ARSEF 549)</name>
    <dbReference type="NCBI Taxonomy" id="3151832"/>
    <lineage>
        <taxon>Eukaryota</taxon>
        <taxon>Fungi</taxon>
        <taxon>Dikarya</taxon>
        <taxon>Ascomycota</taxon>
        <taxon>Pezizomycotina</taxon>
        <taxon>Sordariomycetes</taxon>
        <taxon>Hypocreomycetidae</taxon>
        <taxon>Hypocreales</taxon>
        <taxon>Clavicipitaceae</taxon>
        <taxon>Metarhizium</taxon>
    </lineage>
</organism>
<accession>A0A0B4FC03</accession>
<evidence type="ECO:0000259" key="2">
    <source>
        <dbReference type="Pfam" id="PF10021"/>
    </source>
</evidence>
<dbReference type="PIRSF" id="PIRSF014899">
    <property type="entry name" value="UCP014899"/>
    <property type="match status" value="1"/>
</dbReference>
<dbReference type="SUPFAM" id="SSF52949">
    <property type="entry name" value="Macro domain-like"/>
    <property type="match status" value="1"/>
</dbReference>
<feature type="non-terminal residue" evidence="3">
    <location>
        <position position="1"/>
    </location>
</feature>
<dbReference type="Pfam" id="PF10021">
    <property type="entry name" value="PARG_cat_microb"/>
    <property type="match status" value="1"/>
</dbReference>
<evidence type="ECO:0000256" key="1">
    <source>
        <dbReference type="SAM" id="MobiDB-lite"/>
    </source>
</evidence>
<evidence type="ECO:0000313" key="3">
    <source>
        <dbReference type="EMBL" id="KID63411.1"/>
    </source>
</evidence>
<feature type="region of interest" description="Disordered" evidence="1">
    <location>
        <begin position="1"/>
        <end position="39"/>
    </location>
</feature>
<dbReference type="Gene3D" id="3.40.220.10">
    <property type="entry name" value="Leucine Aminopeptidase, subunit E, domain 1"/>
    <property type="match status" value="1"/>
</dbReference>
<proteinExistence type="predicted"/>
<comment type="caution">
    <text evidence="3">The sequence shown here is derived from an EMBL/GenBank/DDBJ whole genome shotgun (WGS) entry which is preliminary data.</text>
</comment>
<name>A0A0B4FC03_METAF</name>
<sequence length="328" mass="35827">MGSSESRATTPPPASRTQQRARVPRPQNSAVPSSNNKAMQQREILRETARETLAAVHSVQSQLPSVDLGMSTKYSFNSLRRLGPNQGVGLPQRTTIQVVNEDTLNAATKLSASARAHGSRPPIVVNFANARTPGGGWLNGAVAQEEAICYRSSLAISLNPHHYPLAADEGIYSPSVLVLRGDMASGHQLLVPQTPLADLPLVSAVTISAIRQPAVRTFQLGRGAARLPAHQQVQRVFARDRDRSLTKAKMRLALRMAALHGHDMLVLGAFGCGVFGNPPDDVAHCWLEVLREHEFTGNRWREVWFAVFDPDNRGNFETFRQVLSGKKV</sequence>
<dbReference type="InterPro" id="IPR043472">
    <property type="entry name" value="Macro_dom-like"/>
</dbReference>